<organism evidence="11 12">
    <name type="scientific">Agrobacterium albertimagni AOL15</name>
    <dbReference type="NCBI Taxonomy" id="1156935"/>
    <lineage>
        <taxon>Bacteria</taxon>
        <taxon>Pseudomonadati</taxon>
        <taxon>Pseudomonadota</taxon>
        <taxon>Alphaproteobacteria</taxon>
        <taxon>Hyphomicrobiales</taxon>
        <taxon>Rhizobiaceae</taxon>
        <taxon>Rhizobium/Agrobacterium group</taxon>
        <taxon>Agrobacterium</taxon>
    </lineage>
</organism>
<evidence type="ECO:0000313" key="12">
    <source>
        <dbReference type="Proteomes" id="UP000007123"/>
    </source>
</evidence>
<protein>
    <recommendedName>
        <fullName evidence="9">TRAP transporter small permease protein</fullName>
    </recommendedName>
</protein>
<accession>K2PXD8</accession>
<gene>
    <name evidence="11" type="ORF">QWE_21751</name>
</gene>
<evidence type="ECO:0000256" key="6">
    <source>
        <dbReference type="ARBA" id="ARBA00022989"/>
    </source>
</evidence>
<name>K2PXD8_9HYPH</name>
<evidence type="ECO:0000256" key="1">
    <source>
        <dbReference type="ARBA" id="ARBA00004429"/>
    </source>
</evidence>
<evidence type="ECO:0000256" key="4">
    <source>
        <dbReference type="ARBA" id="ARBA00022519"/>
    </source>
</evidence>
<dbReference type="eggNOG" id="COG4665">
    <property type="taxonomic scope" value="Bacteria"/>
</dbReference>
<keyword evidence="3" id="KW-1003">Cell membrane</keyword>
<keyword evidence="5 9" id="KW-0812">Transmembrane</keyword>
<dbReference type="GO" id="GO:0005886">
    <property type="term" value="C:plasma membrane"/>
    <property type="evidence" value="ECO:0007669"/>
    <property type="project" value="UniProtKB-SubCell"/>
</dbReference>
<keyword evidence="4 9" id="KW-0997">Cell inner membrane</keyword>
<dbReference type="Pfam" id="PF04290">
    <property type="entry name" value="DctQ"/>
    <property type="match status" value="1"/>
</dbReference>
<evidence type="ECO:0000259" key="10">
    <source>
        <dbReference type="Pfam" id="PF04290"/>
    </source>
</evidence>
<feature type="transmembrane region" description="Helical" evidence="9">
    <location>
        <begin position="42"/>
        <end position="59"/>
    </location>
</feature>
<evidence type="ECO:0000256" key="8">
    <source>
        <dbReference type="ARBA" id="ARBA00038436"/>
    </source>
</evidence>
<dbReference type="PATRIC" id="fig|1156935.5.peg.4422"/>
<dbReference type="GO" id="GO:0022857">
    <property type="term" value="F:transmembrane transporter activity"/>
    <property type="evidence" value="ECO:0007669"/>
    <property type="project" value="UniProtKB-UniRule"/>
</dbReference>
<feature type="transmembrane region" description="Helical" evidence="9">
    <location>
        <begin position="111"/>
        <end position="133"/>
    </location>
</feature>
<feature type="domain" description="Tripartite ATP-independent periplasmic transporters DctQ component" evidence="10">
    <location>
        <begin position="50"/>
        <end position="180"/>
    </location>
</feature>
<dbReference type="PANTHER" id="PTHR35011">
    <property type="entry name" value="2,3-DIKETO-L-GULONATE TRAP TRANSPORTER SMALL PERMEASE PROTEIN YIAM"/>
    <property type="match status" value="1"/>
</dbReference>
<feature type="transmembrane region" description="Helical" evidence="9">
    <location>
        <begin position="71"/>
        <end position="90"/>
    </location>
</feature>
<comment type="function">
    <text evidence="9">Part of the tripartite ATP-independent periplasmic (TRAP) transport system.</text>
</comment>
<comment type="caution">
    <text evidence="11">The sequence shown here is derived from an EMBL/GenBank/DDBJ whole genome shotgun (WGS) entry which is preliminary data.</text>
</comment>
<dbReference type="PANTHER" id="PTHR35011:SF4">
    <property type="entry name" value="SLL1102 PROTEIN"/>
    <property type="match status" value="1"/>
</dbReference>
<comment type="subcellular location">
    <subcellularLocation>
        <location evidence="1 9">Cell inner membrane</location>
        <topology evidence="1 9">Multi-pass membrane protein</topology>
    </subcellularLocation>
</comment>
<dbReference type="AlphaFoldDB" id="K2PXD8"/>
<evidence type="ECO:0000256" key="9">
    <source>
        <dbReference type="RuleBase" id="RU369079"/>
    </source>
</evidence>
<comment type="subunit">
    <text evidence="9">The complex comprises the extracytoplasmic solute receptor protein and the two transmembrane proteins.</text>
</comment>
<sequence>AGIRDDETRTAQAFRAGGKLMLQALQTYVRIVDAFNRRVGRIVMYGVFVMMGILLYSSISKGLFLPAHWTLEMAQFVMAGYYLLGGAYSLQLDSHVRMDLLYGRWSPKTKAVVDVITIMMLFVYLFFLLWGGVSSTSYALQYGETSYSSWSPYMAPVKIVMVIGIFLTFLQATSIFIKDLAVAMGRPIA</sequence>
<keyword evidence="12" id="KW-1185">Reference proteome</keyword>
<evidence type="ECO:0000313" key="11">
    <source>
        <dbReference type="EMBL" id="EKF57360.1"/>
    </source>
</evidence>
<evidence type="ECO:0000256" key="2">
    <source>
        <dbReference type="ARBA" id="ARBA00022448"/>
    </source>
</evidence>
<dbReference type="STRING" id="1156935.QWE_21751"/>
<feature type="transmembrane region" description="Helical" evidence="9">
    <location>
        <begin position="153"/>
        <end position="177"/>
    </location>
</feature>
<keyword evidence="6 9" id="KW-1133">Transmembrane helix</keyword>
<evidence type="ECO:0000256" key="3">
    <source>
        <dbReference type="ARBA" id="ARBA00022475"/>
    </source>
</evidence>
<feature type="non-terminal residue" evidence="11">
    <location>
        <position position="1"/>
    </location>
</feature>
<evidence type="ECO:0000256" key="7">
    <source>
        <dbReference type="ARBA" id="ARBA00023136"/>
    </source>
</evidence>
<dbReference type="EMBL" id="ALJF01000022">
    <property type="protein sequence ID" value="EKF57360.1"/>
    <property type="molecule type" value="Genomic_DNA"/>
</dbReference>
<comment type="similarity">
    <text evidence="8 9">Belongs to the TRAP transporter small permease family.</text>
</comment>
<dbReference type="Proteomes" id="UP000007123">
    <property type="component" value="Unassembled WGS sequence"/>
</dbReference>
<evidence type="ECO:0000256" key="5">
    <source>
        <dbReference type="ARBA" id="ARBA00022692"/>
    </source>
</evidence>
<keyword evidence="2 9" id="KW-0813">Transport</keyword>
<dbReference type="InterPro" id="IPR007387">
    <property type="entry name" value="TRAP_DctQ"/>
</dbReference>
<dbReference type="RefSeq" id="WP_006728335.1">
    <property type="nucleotide sequence ID" value="NZ_ALJF01000022.1"/>
</dbReference>
<reference evidence="11 12" key="1">
    <citation type="journal article" date="2012" name="J. Bacteriol.">
        <title>Draft Genome Sequence of Agrobacterium albertimagni Strain AOL15.</title>
        <authorList>
            <person name="Trimble W.L."/>
            <person name="Phung le T."/>
            <person name="Meyer F."/>
            <person name="Gilbert J.A."/>
            <person name="Silver S."/>
        </authorList>
    </citation>
    <scope>NUCLEOTIDE SEQUENCE [LARGE SCALE GENOMIC DNA]</scope>
    <source>
        <strain evidence="11 12">AOL15</strain>
    </source>
</reference>
<proteinExistence type="inferred from homology"/>
<dbReference type="InterPro" id="IPR055348">
    <property type="entry name" value="DctQ"/>
</dbReference>
<keyword evidence="7 9" id="KW-0472">Membrane</keyword>